<gene>
    <name evidence="2" type="ORF">M404DRAFT_1005502</name>
</gene>
<dbReference type="PROSITE" id="PS50097">
    <property type="entry name" value="BTB"/>
    <property type="match status" value="1"/>
</dbReference>
<proteinExistence type="predicted"/>
<evidence type="ECO:0000313" key="2">
    <source>
        <dbReference type="EMBL" id="KIN98144.1"/>
    </source>
</evidence>
<evidence type="ECO:0000313" key="3">
    <source>
        <dbReference type="Proteomes" id="UP000054217"/>
    </source>
</evidence>
<dbReference type="HOGENOM" id="CLU_033082_3_1_1"/>
<dbReference type="CDD" id="cd18186">
    <property type="entry name" value="BTB_POZ_ZBTB_KLHL-like"/>
    <property type="match status" value="1"/>
</dbReference>
<dbReference type="SMART" id="SM00225">
    <property type="entry name" value="BTB"/>
    <property type="match status" value="1"/>
</dbReference>
<sequence length="312" mass="35599">MAQETTDSKEHLGPWFDDGNIVLIAGGKSFKVYRGTLSVHSPIFKDMFECPQPADQEETIEGCAVVRLQDSASDVRHVLRALFHGEYIASSQSMPMSVATALLRLGKKYEIKLLFDCVSGRVKECYPSELLPNSGPVRFEGTLITERDPLDFQLLNIIREVGLLTVLPMALYACAFSTEIEKLLDGYEWNGVHYSLSPVNQRACMIARDRRPELAKRAFTSSSHRIFPKSDDYYLLENTTCLLCRSRCSATSPSTDPLVAWDPDWNRRFCKACVEDLKSRYHRYRKDAFLYLPWMFDVGPNWDQVRKDEASI</sequence>
<reference evidence="2 3" key="1">
    <citation type="submission" date="2014-04" db="EMBL/GenBank/DDBJ databases">
        <authorList>
            <consortium name="DOE Joint Genome Institute"/>
            <person name="Kuo A."/>
            <person name="Kohler A."/>
            <person name="Costa M.D."/>
            <person name="Nagy L.G."/>
            <person name="Floudas D."/>
            <person name="Copeland A."/>
            <person name="Barry K.W."/>
            <person name="Cichocki N."/>
            <person name="Veneault-Fourrey C."/>
            <person name="LaButti K."/>
            <person name="Lindquist E.A."/>
            <person name="Lipzen A."/>
            <person name="Lundell T."/>
            <person name="Morin E."/>
            <person name="Murat C."/>
            <person name="Sun H."/>
            <person name="Tunlid A."/>
            <person name="Henrissat B."/>
            <person name="Grigoriev I.V."/>
            <person name="Hibbett D.S."/>
            <person name="Martin F."/>
            <person name="Nordberg H.P."/>
            <person name="Cantor M.N."/>
            <person name="Hua S.X."/>
        </authorList>
    </citation>
    <scope>NUCLEOTIDE SEQUENCE [LARGE SCALE GENOMIC DNA]</scope>
    <source>
        <strain evidence="2 3">Marx 270</strain>
    </source>
</reference>
<dbReference type="Pfam" id="PF00651">
    <property type="entry name" value="BTB"/>
    <property type="match status" value="1"/>
</dbReference>
<dbReference type="InterPro" id="IPR000210">
    <property type="entry name" value="BTB/POZ_dom"/>
</dbReference>
<evidence type="ECO:0000259" key="1">
    <source>
        <dbReference type="PROSITE" id="PS50097"/>
    </source>
</evidence>
<dbReference type="OrthoDB" id="2879636at2759"/>
<name>A0A0C3NAL9_PISTI</name>
<dbReference type="AlphaFoldDB" id="A0A0C3NAL9"/>
<dbReference type="SUPFAM" id="SSF54695">
    <property type="entry name" value="POZ domain"/>
    <property type="match status" value="1"/>
</dbReference>
<reference evidence="3" key="2">
    <citation type="submission" date="2015-01" db="EMBL/GenBank/DDBJ databases">
        <title>Evolutionary Origins and Diversification of the Mycorrhizal Mutualists.</title>
        <authorList>
            <consortium name="DOE Joint Genome Institute"/>
            <consortium name="Mycorrhizal Genomics Consortium"/>
            <person name="Kohler A."/>
            <person name="Kuo A."/>
            <person name="Nagy L.G."/>
            <person name="Floudas D."/>
            <person name="Copeland A."/>
            <person name="Barry K.W."/>
            <person name="Cichocki N."/>
            <person name="Veneault-Fourrey C."/>
            <person name="LaButti K."/>
            <person name="Lindquist E.A."/>
            <person name="Lipzen A."/>
            <person name="Lundell T."/>
            <person name="Morin E."/>
            <person name="Murat C."/>
            <person name="Riley R."/>
            <person name="Ohm R."/>
            <person name="Sun H."/>
            <person name="Tunlid A."/>
            <person name="Henrissat B."/>
            <person name="Grigoriev I.V."/>
            <person name="Hibbett D.S."/>
            <person name="Martin F."/>
        </authorList>
    </citation>
    <scope>NUCLEOTIDE SEQUENCE [LARGE SCALE GENOMIC DNA]</scope>
    <source>
        <strain evidence="3">Marx 270</strain>
    </source>
</reference>
<keyword evidence="3" id="KW-1185">Reference proteome</keyword>
<feature type="domain" description="BTB" evidence="1">
    <location>
        <begin position="19"/>
        <end position="91"/>
    </location>
</feature>
<protein>
    <recommendedName>
        <fullName evidence="1">BTB domain-containing protein</fullName>
    </recommendedName>
</protein>
<dbReference type="InParanoid" id="A0A0C3NAL9"/>
<accession>A0A0C3NAL9</accession>
<dbReference type="EMBL" id="KN832018">
    <property type="protein sequence ID" value="KIN98144.1"/>
    <property type="molecule type" value="Genomic_DNA"/>
</dbReference>
<dbReference type="Proteomes" id="UP000054217">
    <property type="component" value="Unassembled WGS sequence"/>
</dbReference>
<dbReference type="Gene3D" id="3.30.710.10">
    <property type="entry name" value="Potassium Channel Kv1.1, Chain A"/>
    <property type="match status" value="1"/>
</dbReference>
<organism evidence="2 3">
    <name type="scientific">Pisolithus tinctorius Marx 270</name>
    <dbReference type="NCBI Taxonomy" id="870435"/>
    <lineage>
        <taxon>Eukaryota</taxon>
        <taxon>Fungi</taxon>
        <taxon>Dikarya</taxon>
        <taxon>Basidiomycota</taxon>
        <taxon>Agaricomycotina</taxon>
        <taxon>Agaricomycetes</taxon>
        <taxon>Agaricomycetidae</taxon>
        <taxon>Boletales</taxon>
        <taxon>Sclerodermatineae</taxon>
        <taxon>Pisolithaceae</taxon>
        <taxon>Pisolithus</taxon>
    </lineage>
</organism>
<dbReference type="InterPro" id="IPR011333">
    <property type="entry name" value="SKP1/BTB/POZ_sf"/>
</dbReference>